<evidence type="ECO:0000256" key="11">
    <source>
        <dbReference type="ARBA" id="ARBA00022833"/>
    </source>
</evidence>
<dbReference type="InterPro" id="IPR002905">
    <property type="entry name" value="Trm1"/>
</dbReference>
<evidence type="ECO:0000256" key="6">
    <source>
        <dbReference type="ARBA" id="ARBA00022679"/>
    </source>
</evidence>
<dbReference type="PROSITE" id="PS51626">
    <property type="entry name" value="SAM_MT_TRM1"/>
    <property type="match status" value="1"/>
</dbReference>
<evidence type="ECO:0000256" key="5">
    <source>
        <dbReference type="ARBA" id="ARBA00022603"/>
    </source>
</evidence>
<dbReference type="PANTHER" id="PTHR10631">
    <property type="entry name" value="N 2 ,N 2 -DIMETHYLGUANOSINE TRNA METHYLTRANSFERASE"/>
    <property type="match status" value="1"/>
</dbReference>
<organism evidence="16 17">
    <name type="scientific">Zootermopsis nevadensis</name>
    <name type="common">Dampwood termite</name>
    <dbReference type="NCBI Taxonomy" id="136037"/>
    <lineage>
        <taxon>Eukaryota</taxon>
        <taxon>Metazoa</taxon>
        <taxon>Ecdysozoa</taxon>
        <taxon>Arthropoda</taxon>
        <taxon>Hexapoda</taxon>
        <taxon>Insecta</taxon>
        <taxon>Pterygota</taxon>
        <taxon>Neoptera</taxon>
        <taxon>Polyneoptera</taxon>
        <taxon>Dictyoptera</taxon>
        <taxon>Blattodea</taxon>
        <taxon>Blattoidea</taxon>
        <taxon>Termitoidae</taxon>
        <taxon>Termopsidae</taxon>
        <taxon>Zootermopsis</taxon>
    </lineage>
</organism>
<dbReference type="InParanoid" id="A0A067RG82"/>
<comment type="similarity">
    <text evidence="15">Belongs to the class I-like SAM-binding methyltransferase superfamily. Trm1 family.</text>
</comment>
<evidence type="ECO:0000313" key="17">
    <source>
        <dbReference type="Proteomes" id="UP000027135"/>
    </source>
</evidence>
<dbReference type="Gene3D" id="3.40.50.150">
    <property type="entry name" value="Vaccinia Virus protein VP39"/>
    <property type="match status" value="1"/>
</dbReference>
<name>A0A067RG82_ZOONE</name>
<keyword evidence="3" id="KW-0597">Phosphoprotein</keyword>
<dbReference type="InterPro" id="IPR042296">
    <property type="entry name" value="tRNA_met_Trm1_C"/>
</dbReference>
<comment type="subcellular location">
    <subcellularLocation>
        <location evidence="1">Nucleus</location>
        <location evidence="1">Nucleolus</location>
    </subcellularLocation>
</comment>
<evidence type="ECO:0000256" key="9">
    <source>
        <dbReference type="ARBA" id="ARBA00022723"/>
    </source>
</evidence>
<keyword evidence="9" id="KW-0479">Metal-binding</keyword>
<keyword evidence="6 15" id="KW-0808">Transferase</keyword>
<keyword evidence="4 15" id="KW-0820">tRNA-binding</keyword>
<evidence type="ECO:0000256" key="8">
    <source>
        <dbReference type="ARBA" id="ARBA00022694"/>
    </source>
</evidence>
<keyword evidence="13 15" id="KW-0694">RNA-binding</keyword>
<evidence type="ECO:0000256" key="2">
    <source>
        <dbReference type="ARBA" id="ARBA00022499"/>
    </source>
</evidence>
<evidence type="ECO:0000256" key="1">
    <source>
        <dbReference type="ARBA" id="ARBA00004604"/>
    </source>
</evidence>
<dbReference type="GO" id="GO:0160104">
    <property type="term" value="F:tRNA (guanine(26)-N2)-dimethyltransferase activity"/>
    <property type="evidence" value="ECO:0007669"/>
    <property type="project" value="UniProtKB-UniRule"/>
</dbReference>
<dbReference type="EMBL" id="KK852703">
    <property type="protein sequence ID" value="KDR18088.1"/>
    <property type="molecule type" value="Genomic_DNA"/>
</dbReference>
<evidence type="ECO:0000313" key="16">
    <source>
        <dbReference type="EMBL" id="KDR18088.1"/>
    </source>
</evidence>
<dbReference type="GO" id="GO:0008270">
    <property type="term" value="F:zinc ion binding"/>
    <property type="evidence" value="ECO:0007669"/>
    <property type="project" value="UniProtKB-KW"/>
</dbReference>
<dbReference type="Proteomes" id="UP000027135">
    <property type="component" value="Unassembled WGS sequence"/>
</dbReference>
<evidence type="ECO:0000256" key="10">
    <source>
        <dbReference type="ARBA" id="ARBA00022771"/>
    </source>
</evidence>
<dbReference type="Pfam" id="PF02005">
    <property type="entry name" value="TRM"/>
    <property type="match status" value="1"/>
</dbReference>
<reference evidence="16 17" key="1">
    <citation type="journal article" date="2014" name="Nat. Commun.">
        <title>Molecular traces of alternative social organization in a termite genome.</title>
        <authorList>
            <person name="Terrapon N."/>
            <person name="Li C."/>
            <person name="Robertson H.M."/>
            <person name="Ji L."/>
            <person name="Meng X."/>
            <person name="Booth W."/>
            <person name="Chen Z."/>
            <person name="Childers C.P."/>
            <person name="Glastad K.M."/>
            <person name="Gokhale K."/>
            <person name="Gowin J."/>
            <person name="Gronenberg W."/>
            <person name="Hermansen R.A."/>
            <person name="Hu H."/>
            <person name="Hunt B.G."/>
            <person name="Huylmans A.K."/>
            <person name="Khalil S.M."/>
            <person name="Mitchell R.D."/>
            <person name="Munoz-Torres M.C."/>
            <person name="Mustard J.A."/>
            <person name="Pan H."/>
            <person name="Reese J.T."/>
            <person name="Scharf M.E."/>
            <person name="Sun F."/>
            <person name="Vogel H."/>
            <person name="Xiao J."/>
            <person name="Yang W."/>
            <person name="Yang Z."/>
            <person name="Yang Z."/>
            <person name="Zhou J."/>
            <person name="Zhu J."/>
            <person name="Brent C.S."/>
            <person name="Elsik C.G."/>
            <person name="Goodisman M.A."/>
            <person name="Liberles D.A."/>
            <person name="Roe R.M."/>
            <person name="Vargo E.L."/>
            <person name="Vilcinskas A."/>
            <person name="Wang J."/>
            <person name="Bornberg-Bauer E."/>
            <person name="Korb J."/>
            <person name="Zhang G."/>
            <person name="Liebig J."/>
        </authorList>
    </citation>
    <scope>NUCLEOTIDE SEQUENCE [LARGE SCALE GENOMIC DNA]</scope>
    <source>
        <tissue evidence="16">Whole organism</tissue>
    </source>
</reference>
<dbReference type="OrthoDB" id="6349953at2759"/>
<dbReference type="SUPFAM" id="SSF53335">
    <property type="entry name" value="S-adenosyl-L-methionine-dependent methyltransferases"/>
    <property type="match status" value="1"/>
</dbReference>
<keyword evidence="7 15" id="KW-0949">S-adenosyl-L-methionine</keyword>
<keyword evidence="10" id="KW-0863">Zinc-finger</keyword>
<keyword evidence="8 15" id="KW-0819">tRNA processing</keyword>
<keyword evidence="11" id="KW-0862">Zinc</keyword>
<dbReference type="EC" id="2.1.1.216" evidence="15"/>
<keyword evidence="17" id="KW-1185">Reference proteome</keyword>
<evidence type="ECO:0000256" key="14">
    <source>
        <dbReference type="ARBA" id="ARBA00023242"/>
    </source>
</evidence>
<dbReference type="GO" id="GO:0005730">
    <property type="term" value="C:nucleolus"/>
    <property type="evidence" value="ECO:0007669"/>
    <property type="project" value="UniProtKB-SubCell"/>
</dbReference>
<comment type="catalytic activity">
    <reaction evidence="15">
        <text>guanosine(26) in tRNA + 2 S-adenosyl-L-methionine = N(2)-dimethylguanosine(26) in tRNA + 2 S-adenosyl-L-homocysteine + 2 H(+)</text>
        <dbReference type="Rhea" id="RHEA:43140"/>
        <dbReference type="Rhea" id="RHEA-COMP:10359"/>
        <dbReference type="Rhea" id="RHEA-COMP:10360"/>
        <dbReference type="ChEBI" id="CHEBI:15378"/>
        <dbReference type="ChEBI" id="CHEBI:57856"/>
        <dbReference type="ChEBI" id="CHEBI:59789"/>
        <dbReference type="ChEBI" id="CHEBI:74269"/>
        <dbReference type="ChEBI" id="CHEBI:74513"/>
        <dbReference type="EC" id="2.1.1.216"/>
    </reaction>
</comment>
<dbReference type="PANTHER" id="PTHR10631:SF1">
    <property type="entry name" value="TRMT1-LIKE PROTEIN"/>
    <property type="match status" value="1"/>
</dbReference>
<gene>
    <name evidence="16" type="ORF">L798_07782</name>
</gene>
<keyword evidence="2" id="KW-1017">Isopeptide bond</keyword>
<evidence type="ECO:0000256" key="12">
    <source>
        <dbReference type="ARBA" id="ARBA00022843"/>
    </source>
</evidence>
<evidence type="ECO:0000256" key="7">
    <source>
        <dbReference type="ARBA" id="ARBA00022691"/>
    </source>
</evidence>
<dbReference type="OMA" id="VHLDPYG"/>
<dbReference type="GO" id="GO:0000049">
    <property type="term" value="F:tRNA binding"/>
    <property type="evidence" value="ECO:0007669"/>
    <property type="project" value="UniProtKB-UniRule"/>
</dbReference>
<evidence type="ECO:0000256" key="4">
    <source>
        <dbReference type="ARBA" id="ARBA00022555"/>
    </source>
</evidence>
<dbReference type="GO" id="GO:0002940">
    <property type="term" value="P:tRNA N2-guanine methylation"/>
    <property type="evidence" value="ECO:0007669"/>
    <property type="project" value="TreeGrafter"/>
</dbReference>
<keyword evidence="12" id="KW-0832">Ubl conjugation</keyword>
<evidence type="ECO:0000256" key="3">
    <source>
        <dbReference type="ARBA" id="ARBA00022553"/>
    </source>
</evidence>
<dbReference type="InterPro" id="IPR029063">
    <property type="entry name" value="SAM-dependent_MTases_sf"/>
</dbReference>
<keyword evidence="5 15" id="KW-0489">Methyltransferase</keyword>
<dbReference type="Gene3D" id="3.30.56.70">
    <property type="entry name" value="N2,N2-dimethylguanosine tRNA methyltransferase, C-terminal domain"/>
    <property type="match status" value="1"/>
</dbReference>
<keyword evidence="14" id="KW-0539">Nucleus</keyword>
<evidence type="ECO:0000256" key="13">
    <source>
        <dbReference type="ARBA" id="ARBA00022884"/>
    </source>
</evidence>
<proteinExistence type="inferred from homology"/>
<evidence type="ECO:0000256" key="15">
    <source>
        <dbReference type="PROSITE-ProRule" id="PRU00958"/>
    </source>
</evidence>
<dbReference type="STRING" id="136037.A0A067RG82"/>
<dbReference type="eggNOG" id="KOG1253">
    <property type="taxonomic scope" value="Eukaryota"/>
</dbReference>
<dbReference type="AlphaFoldDB" id="A0A067RG82"/>
<sequence length="475" mass="52962">MESNPEETNKTPVTEYDVKLFIDNYGASSKKSEVLYNKTTALNRALISTALAVYAKSGKSCFKPVRCLDGIGASGIMGLLWKKHILDNIGVTINDSRTKACERIKENAQLNDLNVKVLNRDTCALLHEQTYNFISLNCHTVAACYLDSAFRNLPKDGILAITTTDDAALHAITPEIALRNYAGFVTRTLYKKELAVRLFLAAVARAAARYNKGVHVLCSVAFKSSFTVLLTVKRGPTHANKSIRNIRKLIHCSMCEDRTFYPLTNYPIESPSSLLGCDCSSNLPGKVVLELGPVWSGSIFNEEFLVAMYHHSCKFPWKVKASVLLGQLVAEARCSITNENNLPQPQGNNFVVKREHETEEENSVKRLKVHNDVPSDREILNSGKLISVSTIKSENMNPVITLDSDKDSAPPFYFNLHRHSLKGPQLLRVDIVIQFLRRAGYRASRTHFDREAVRTNANLSDLTKILTQAANMNTQ</sequence>
<protein>
    <recommendedName>
        <fullName evidence="15">tRNA (guanine(26)-N(2))-dimethyltransferase</fullName>
        <ecNumber evidence="15">2.1.1.216</ecNumber>
    </recommendedName>
</protein>
<accession>A0A067RG82</accession>